<protein>
    <submittedName>
        <fullName evidence="6">Putative inhibitor of apoptosis protein</fullName>
    </submittedName>
</protein>
<dbReference type="Gene3D" id="1.10.1170.10">
    <property type="entry name" value="Inhibitor Of Apoptosis Protein (2mihbC-IAP-1), Chain A"/>
    <property type="match status" value="2"/>
</dbReference>
<evidence type="ECO:0000256" key="3">
    <source>
        <dbReference type="ARBA" id="ARBA00022833"/>
    </source>
</evidence>
<dbReference type="GO" id="GO:0005737">
    <property type="term" value="C:cytoplasm"/>
    <property type="evidence" value="ECO:0007669"/>
    <property type="project" value="TreeGrafter"/>
</dbReference>
<dbReference type="InterPro" id="IPR001370">
    <property type="entry name" value="BIR_rpt"/>
</dbReference>
<evidence type="ECO:0000259" key="5">
    <source>
        <dbReference type="PROSITE" id="PS50089"/>
    </source>
</evidence>
<keyword evidence="3" id="KW-0862">Zinc</keyword>
<dbReference type="PROSITE" id="PS50143">
    <property type="entry name" value="BIR_REPEAT_2"/>
    <property type="match status" value="2"/>
</dbReference>
<dbReference type="SMART" id="SM00184">
    <property type="entry name" value="RING"/>
    <property type="match status" value="1"/>
</dbReference>
<feature type="non-terminal residue" evidence="6">
    <location>
        <position position="1"/>
    </location>
</feature>
<dbReference type="GO" id="GO:0005634">
    <property type="term" value="C:nucleus"/>
    <property type="evidence" value="ECO:0007669"/>
    <property type="project" value="TreeGrafter"/>
</dbReference>
<dbReference type="GO" id="GO:0008270">
    <property type="term" value="F:zinc ion binding"/>
    <property type="evidence" value="ECO:0007669"/>
    <property type="project" value="UniProtKB-KW"/>
</dbReference>
<dbReference type="PROSITE" id="PS50089">
    <property type="entry name" value="ZF_RING_2"/>
    <property type="match status" value="1"/>
</dbReference>
<name>U5EZU9_9DIPT</name>
<feature type="domain" description="RING-type" evidence="5">
    <location>
        <begin position="240"/>
        <end position="277"/>
    </location>
</feature>
<dbReference type="AlphaFoldDB" id="U5EZU9"/>
<dbReference type="PANTHER" id="PTHR10044:SF174">
    <property type="entry name" value="DEATH-ASSOCIATED INHIBITOR OF APOPTOSIS 1"/>
    <property type="match status" value="1"/>
</dbReference>
<sequence length="289" mass="33695">EEDRRKTFEDRTYWTNSSVDIDILARTGFYFWRTPDYTKCHFCDLEVYHWNGSDNVVQVHIQASMHCPLLRRQQTQNVPTDPIALDRILPPMSYDVCGTGRRHIKSEDRKIKYENYIDEEDRLESFATWPKALKQKPKELAEAGFFYTQKGDRVVCFSCGLGLKDWEESDTPWGEHAKAVYEGAVKECHYMEIFKGKEFAQTIGKQVSELLSTPCSTCKNRNQTQVGIEENKEIDESHLCKICYQNEANIVILDCNHVASCHHCTFKLKDNLCPICRGVIKNRIRIYYP</sequence>
<dbReference type="GO" id="GO:0051726">
    <property type="term" value="P:regulation of cell cycle"/>
    <property type="evidence" value="ECO:0007669"/>
    <property type="project" value="TreeGrafter"/>
</dbReference>
<dbReference type="SUPFAM" id="SSF57924">
    <property type="entry name" value="Inhibitor of apoptosis (IAP) repeat"/>
    <property type="match status" value="2"/>
</dbReference>
<comment type="similarity">
    <text evidence="1">Belongs to the IAP family.</text>
</comment>
<keyword evidence="2 4" id="KW-0863">Zinc-finger</keyword>
<dbReference type="Pfam" id="PF00653">
    <property type="entry name" value="BIR"/>
    <property type="match status" value="2"/>
</dbReference>
<dbReference type="InterPro" id="IPR013083">
    <property type="entry name" value="Znf_RING/FYVE/PHD"/>
</dbReference>
<evidence type="ECO:0000256" key="4">
    <source>
        <dbReference type="PROSITE-ProRule" id="PRU00175"/>
    </source>
</evidence>
<dbReference type="Gene3D" id="3.30.40.10">
    <property type="entry name" value="Zinc/RING finger domain, C3HC4 (zinc finger)"/>
    <property type="match status" value="1"/>
</dbReference>
<dbReference type="PANTHER" id="PTHR10044">
    <property type="entry name" value="INHIBITOR OF APOPTOSIS"/>
    <property type="match status" value="1"/>
</dbReference>
<accession>U5EZU9</accession>
<proteinExistence type="evidence at transcript level"/>
<dbReference type="Pfam" id="PF13920">
    <property type="entry name" value="zf-C3HC4_3"/>
    <property type="match status" value="1"/>
</dbReference>
<evidence type="ECO:0000256" key="2">
    <source>
        <dbReference type="ARBA" id="ARBA00022771"/>
    </source>
</evidence>
<dbReference type="CDD" id="cd00022">
    <property type="entry name" value="BIR"/>
    <property type="match status" value="1"/>
</dbReference>
<organism evidence="6">
    <name type="scientific">Corethrella appendiculata</name>
    <dbReference type="NCBI Taxonomy" id="1370023"/>
    <lineage>
        <taxon>Eukaryota</taxon>
        <taxon>Metazoa</taxon>
        <taxon>Ecdysozoa</taxon>
        <taxon>Arthropoda</taxon>
        <taxon>Hexapoda</taxon>
        <taxon>Insecta</taxon>
        <taxon>Pterygota</taxon>
        <taxon>Neoptera</taxon>
        <taxon>Endopterygota</taxon>
        <taxon>Diptera</taxon>
        <taxon>Nematocera</taxon>
        <taxon>Culicoidea</taxon>
        <taxon>Chaoboridae</taxon>
        <taxon>Corethrella</taxon>
    </lineage>
</organism>
<dbReference type="InterPro" id="IPR001841">
    <property type="entry name" value="Znf_RING"/>
</dbReference>
<dbReference type="InterPro" id="IPR050784">
    <property type="entry name" value="IAP"/>
</dbReference>
<evidence type="ECO:0000313" key="6">
    <source>
        <dbReference type="EMBL" id="JAB59770.1"/>
    </source>
</evidence>
<reference evidence="6" key="1">
    <citation type="journal article" date="2014" name="Insect Biochem. Mol. Biol.">
        <title>An insight into the sialome of the frog biting fly, Corethrella appendiculata.</title>
        <authorList>
            <person name="Ribeiro J.M.C."/>
            <person name="Chagas A.C."/>
            <person name="Pham V.M."/>
            <person name="Lounibos L.P."/>
            <person name="Calvo E."/>
        </authorList>
    </citation>
    <scope>NUCLEOTIDE SEQUENCE</scope>
    <source>
        <tissue evidence="6">Salivary glands</tissue>
    </source>
</reference>
<evidence type="ECO:0000256" key="1">
    <source>
        <dbReference type="ARBA" id="ARBA00006672"/>
    </source>
</evidence>
<dbReference type="SMART" id="SM00238">
    <property type="entry name" value="BIR"/>
    <property type="match status" value="2"/>
</dbReference>
<dbReference type="EMBL" id="GANO01000101">
    <property type="protein sequence ID" value="JAB59770.1"/>
    <property type="molecule type" value="mRNA"/>
</dbReference>
<keyword evidence="2 4" id="KW-0479">Metal-binding</keyword>